<dbReference type="Gene3D" id="3.40.50.720">
    <property type="entry name" value="NAD(P)-binding Rossmann-like Domain"/>
    <property type="match status" value="1"/>
</dbReference>
<proteinExistence type="inferred from homology"/>
<dbReference type="InterPro" id="IPR036291">
    <property type="entry name" value="NAD(P)-bd_dom_sf"/>
</dbReference>
<dbReference type="Pfam" id="PF13561">
    <property type="entry name" value="adh_short_C2"/>
    <property type="match status" value="1"/>
</dbReference>
<reference evidence="2 3" key="1">
    <citation type="submission" date="2024-07" db="EMBL/GenBank/DDBJ databases">
        <authorList>
            <person name="Lee S."/>
            <person name="Kang M."/>
        </authorList>
    </citation>
    <scope>NUCLEOTIDE SEQUENCE [LARGE SCALE GENOMIC DNA]</scope>
    <source>
        <strain evidence="2 3">DS6</strain>
    </source>
</reference>
<name>A0ABV3SXI5_9ACTN</name>
<dbReference type="PANTHER" id="PTHR42760:SF40">
    <property type="entry name" value="3-OXOACYL-[ACYL-CARRIER-PROTEIN] REDUCTASE, CHLOROPLASTIC"/>
    <property type="match status" value="1"/>
</dbReference>
<evidence type="ECO:0000313" key="2">
    <source>
        <dbReference type="EMBL" id="MEX0426730.1"/>
    </source>
</evidence>
<dbReference type="EC" id="1.1.1.-" evidence="2"/>
<keyword evidence="3" id="KW-1185">Reference proteome</keyword>
<comment type="caution">
    <text evidence="2">The sequence shown here is derived from an EMBL/GenBank/DDBJ whole genome shotgun (WGS) entry which is preliminary data.</text>
</comment>
<accession>A0ABV3SXI5</accession>
<protein>
    <submittedName>
        <fullName evidence="2">SDR family NAD(P)-dependent oxidoreductase</fullName>
        <ecNumber evidence="2">1.1.1.-</ecNumber>
    </submittedName>
</protein>
<dbReference type="EMBL" id="JBFPJR010000005">
    <property type="protein sequence ID" value="MEX0426730.1"/>
    <property type="molecule type" value="Genomic_DNA"/>
</dbReference>
<keyword evidence="2" id="KW-0560">Oxidoreductase</keyword>
<evidence type="ECO:0000313" key="3">
    <source>
        <dbReference type="Proteomes" id="UP001556631"/>
    </source>
</evidence>
<dbReference type="Proteomes" id="UP001556631">
    <property type="component" value="Unassembled WGS sequence"/>
</dbReference>
<dbReference type="PRINTS" id="PR00081">
    <property type="entry name" value="GDHRDH"/>
</dbReference>
<gene>
    <name evidence="2" type="ORF">AB3X52_03785</name>
</gene>
<comment type="similarity">
    <text evidence="1">Belongs to the short-chain dehydrogenases/reductases (SDR) family.</text>
</comment>
<evidence type="ECO:0000256" key="1">
    <source>
        <dbReference type="ARBA" id="ARBA00006484"/>
    </source>
</evidence>
<organism evidence="2 3">
    <name type="scientific">Nocardioides eburneus</name>
    <dbReference type="NCBI Taxonomy" id="3231482"/>
    <lineage>
        <taxon>Bacteria</taxon>
        <taxon>Bacillati</taxon>
        <taxon>Actinomycetota</taxon>
        <taxon>Actinomycetes</taxon>
        <taxon>Propionibacteriales</taxon>
        <taxon>Nocardioidaceae</taxon>
        <taxon>Nocardioides</taxon>
    </lineage>
</organism>
<dbReference type="PANTHER" id="PTHR42760">
    <property type="entry name" value="SHORT-CHAIN DEHYDROGENASES/REDUCTASES FAMILY MEMBER"/>
    <property type="match status" value="1"/>
</dbReference>
<dbReference type="InterPro" id="IPR002347">
    <property type="entry name" value="SDR_fam"/>
</dbReference>
<dbReference type="RefSeq" id="WP_367991447.1">
    <property type="nucleotide sequence ID" value="NZ_JBFPJR010000005.1"/>
</dbReference>
<dbReference type="SUPFAM" id="SSF51735">
    <property type="entry name" value="NAD(P)-binding Rossmann-fold domains"/>
    <property type="match status" value="1"/>
</dbReference>
<dbReference type="PRINTS" id="PR00080">
    <property type="entry name" value="SDRFAMILY"/>
</dbReference>
<sequence length="276" mass="27971">MAAGGVGPLFDLTGRTALVTGGGSGLGRAVVEALVAAGAYVVVADVSGDRLAKLAAELGSDSVETAVLDVRDTAAVDALVDDVVARRDALDVVFANAGIGRGAGPGVPEGSLDTFDLDDWETLVDVNLYGVLRTVRAAARHMKPRRRGSIVLTASTAGLRADPLVPYSYVVAKAGVVNLTRQAALDLARWGVRVNAIAPGPFQTNIGGEGPADPAVVARWSSMVPLGRMGDPAEIQGLALLLASDAGSFMTGGVHTVDGGAMLQAPALREAGPEAV</sequence>
<dbReference type="GO" id="GO:0016491">
    <property type="term" value="F:oxidoreductase activity"/>
    <property type="evidence" value="ECO:0007669"/>
    <property type="project" value="UniProtKB-KW"/>
</dbReference>